<dbReference type="Proteomes" id="UP001054252">
    <property type="component" value="Unassembled WGS sequence"/>
</dbReference>
<comment type="caution">
    <text evidence="1">The sequence shown here is derived from an EMBL/GenBank/DDBJ whole genome shotgun (WGS) entry which is preliminary data.</text>
</comment>
<reference evidence="1 2" key="1">
    <citation type="journal article" date="2021" name="Commun. Biol.">
        <title>The genome of Shorea leprosula (Dipterocarpaceae) highlights the ecological relevance of drought in aseasonal tropical rainforests.</title>
        <authorList>
            <person name="Ng K.K.S."/>
            <person name="Kobayashi M.J."/>
            <person name="Fawcett J.A."/>
            <person name="Hatakeyama M."/>
            <person name="Paape T."/>
            <person name="Ng C.H."/>
            <person name="Ang C.C."/>
            <person name="Tnah L.H."/>
            <person name="Lee C.T."/>
            <person name="Nishiyama T."/>
            <person name="Sese J."/>
            <person name="O'Brien M.J."/>
            <person name="Copetti D."/>
            <person name="Mohd Noor M.I."/>
            <person name="Ong R.C."/>
            <person name="Putra M."/>
            <person name="Sireger I.Z."/>
            <person name="Indrioko S."/>
            <person name="Kosugi Y."/>
            <person name="Izuno A."/>
            <person name="Isagi Y."/>
            <person name="Lee S.L."/>
            <person name="Shimizu K.K."/>
        </authorList>
    </citation>
    <scope>NUCLEOTIDE SEQUENCE [LARGE SCALE GENOMIC DNA]</scope>
    <source>
        <strain evidence="1">214</strain>
    </source>
</reference>
<dbReference type="EMBL" id="BPVZ01000047">
    <property type="protein sequence ID" value="GKV17331.1"/>
    <property type="molecule type" value="Genomic_DNA"/>
</dbReference>
<proteinExistence type="predicted"/>
<name>A0AAV5JXB1_9ROSI</name>
<evidence type="ECO:0000313" key="2">
    <source>
        <dbReference type="Proteomes" id="UP001054252"/>
    </source>
</evidence>
<gene>
    <name evidence="1" type="ORF">SLEP1_g27847</name>
</gene>
<evidence type="ECO:0000313" key="1">
    <source>
        <dbReference type="EMBL" id="GKV17331.1"/>
    </source>
</evidence>
<organism evidence="1 2">
    <name type="scientific">Rubroshorea leprosula</name>
    <dbReference type="NCBI Taxonomy" id="152421"/>
    <lineage>
        <taxon>Eukaryota</taxon>
        <taxon>Viridiplantae</taxon>
        <taxon>Streptophyta</taxon>
        <taxon>Embryophyta</taxon>
        <taxon>Tracheophyta</taxon>
        <taxon>Spermatophyta</taxon>
        <taxon>Magnoliopsida</taxon>
        <taxon>eudicotyledons</taxon>
        <taxon>Gunneridae</taxon>
        <taxon>Pentapetalae</taxon>
        <taxon>rosids</taxon>
        <taxon>malvids</taxon>
        <taxon>Malvales</taxon>
        <taxon>Dipterocarpaceae</taxon>
        <taxon>Rubroshorea</taxon>
    </lineage>
</organism>
<dbReference type="AlphaFoldDB" id="A0AAV5JXB1"/>
<keyword evidence="2" id="KW-1185">Reference proteome</keyword>
<sequence>MIELRNQIWMEFLCCFAQKTKQEVGELENLILYWSLTVH</sequence>
<protein>
    <submittedName>
        <fullName evidence="1">Uncharacterized protein</fullName>
    </submittedName>
</protein>
<accession>A0AAV5JXB1</accession>